<reference evidence="3" key="1">
    <citation type="submission" date="2017-01" db="EMBL/GenBank/DDBJ databases">
        <title>Comparative genomics of anhydrobiosis in the tardigrade Hypsibius dujardini.</title>
        <authorList>
            <person name="Yoshida Y."/>
            <person name="Koutsovoulos G."/>
            <person name="Laetsch D."/>
            <person name="Stevens L."/>
            <person name="Kumar S."/>
            <person name="Horikawa D."/>
            <person name="Ishino K."/>
            <person name="Komine S."/>
            <person name="Tomita M."/>
            <person name="Blaxter M."/>
            <person name="Arakawa K."/>
        </authorList>
    </citation>
    <scope>NUCLEOTIDE SEQUENCE [LARGE SCALE GENOMIC DNA]</scope>
    <source>
        <strain evidence="3">Z151</strain>
    </source>
</reference>
<dbReference type="Pfam" id="PF00248">
    <property type="entry name" value="Aldo_ket_red"/>
    <property type="match status" value="1"/>
</dbReference>
<dbReference type="GO" id="GO:0010349">
    <property type="term" value="F:L-galactose dehydrogenase activity"/>
    <property type="evidence" value="ECO:0007669"/>
    <property type="project" value="InterPro"/>
</dbReference>
<dbReference type="InterPro" id="IPR023210">
    <property type="entry name" value="NADP_OxRdtase_dom"/>
</dbReference>
<feature type="domain" description="NADP-dependent oxidoreductase" evidence="1">
    <location>
        <begin position="87"/>
        <end position="369"/>
    </location>
</feature>
<dbReference type="InterPro" id="IPR036812">
    <property type="entry name" value="NAD(P)_OxRdtase_dom_sf"/>
</dbReference>
<dbReference type="Proteomes" id="UP000192578">
    <property type="component" value="Unassembled WGS sequence"/>
</dbReference>
<dbReference type="CDD" id="cd19163">
    <property type="entry name" value="AKR_galDH"/>
    <property type="match status" value="1"/>
</dbReference>
<proteinExistence type="predicted"/>
<sequence>MPYENGMHNGSTFVPDILAQKEVASHIHVKKIAAPQMDSTDSSPTISSSVLHSDLPSTFVSGFHDEASVRRMRYNKLGATGMDVSALAIGGGGLERFYRSLDEDHAIESIHLGLRLGLNYIHTAPWYGGGKSEALLGKALMGIPRQAFFIATKVGRYSGTVEEMFDFSAKRVIHSVEESLNRLGLAYVDVIQIHDLEFAPSLDIILNETLPALEALQKTGKVRHIGITGYEVHTLLEVVQKSRVKIDTVHCFCRYGLYNNDLLDIIPELRKRGVGIINAAPLGLGLLSKQGPEDWHPANEFLKIACRAAVAYAHEVGSDLEKVVLKLCYNSPDVDTTVASMVCVERPDLVTFNVHTVQEPMTDNDRNVVEDIKAKYFRALEKTHWEGEPVARYWEAFREEEALKKSHFHPLILE</sequence>
<comment type="caution">
    <text evidence="2">The sequence shown here is derived from an EMBL/GenBank/DDBJ whole genome shotgun (WGS) entry which is preliminary data.</text>
</comment>
<evidence type="ECO:0000313" key="3">
    <source>
        <dbReference type="Proteomes" id="UP000192578"/>
    </source>
</evidence>
<gene>
    <name evidence="2" type="ORF">BV898_17027</name>
</gene>
<keyword evidence="3" id="KW-1185">Reference proteome</keyword>
<dbReference type="GO" id="GO:0005829">
    <property type="term" value="C:cytosol"/>
    <property type="evidence" value="ECO:0007669"/>
    <property type="project" value="TreeGrafter"/>
</dbReference>
<evidence type="ECO:0000313" key="2">
    <source>
        <dbReference type="EMBL" id="OWA52576.1"/>
    </source>
</evidence>
<evidence type="ECO:0000259" key="1">
    <source>
        <dbReference type="Pfam" id="PF00248"/>
    </source>
</evidence>
<dbReference type="SUPFAM" id="SSF51430">
    <property type="entry name" value="NAD(P)-linked oxidoreductase"/>
    <property type="match status" value="1"/>
</dbReference>
<dbReference type="InterPro" id="IPR020471">
    <property type="entry name" value="AKR"/>
</dbReference>
<protein>
    <submittedName>
        <fullName evidence="2">L-galactose dehydrogenase</fullName>
    </submittedName>
</protein>
<name>A0A9X6NH77_HYPEX</name>
<dbReference type="InterPro" id="IPR044479">
    <property type="entry name" value="LGALDH-like"/>
</dbReference>
<dbReference type="EMBL" id="MTYJ01000275">
    <property type="protein sequence ID" value="OWA52576.1"/>
    <property type="molecule type" value="Genomic_DNA"/>
</dbReference>
<dbReference type="OrthoDB" id="48988at2759"/>
<dbReference type="Gene3D" id="3.20.20.100">
    <property type="entry name" value="NADP-dependent oxidoreductase domain"/>
    <property type="match status" value="1"/>
</dbReference>
<accession>A0A9X6NH77</accession>
<dbReference type="PANTHER" id="PTHR42686">
    <property type="entry name" value="GH17980P-RELATED"/>
    <property type="match status" value="1"/>
</dbReference>
<dbReference type="AlphaFoldDB" id="A0A9X6NH77"/>
<organism evidence="2 3">
    <name type="scientific">Hypsibius exemplaris</name>
    <name type="common">Freshwater tardigrade</name>
    <dbReference type="NCBI Taxonomy" id="2072580"/>
    <lineage>
        <taxon>Eukaryota</taxon>
        <taxon>Metazoa</taxon>
        <taxon>Ecdysozoa</taxon>
        <taxon>Tardigrada</taxon>
        <taxon>Eutardigrada</taxon>
        <taxon>Parachela</taxon>
        <taxon>Hypsibioidea</taxon>
        <taxon>Hypsibiidae</taxon>
        <taxon>Hypsibius</taxon>
    </lineage>
</organism>
<dbReference type="PANTHER" id="PTHR42686:SF1">
    <property type="entry name" value="GH17980P-RELATED"/>
    <property type="match status" value="1"/>
</dbReference>